<feature type="transmembrane region" description="Helical" evidence="6">
    <location>
        <begin position="95"/>
        <end position="117"/>
    </location>
</feature>
<accession>A0A3T3IPH0</accession>
<evidence type="ECO:0000313" key="17">
    <source>
        <dbReference type="EMBL" id="QVT56801.1"/>
    </source>
</evidence>
<reference evidence="14" key="1">
    <citation type="submission" date="2018-07" db="EMBL/GenBank/DDBJ databases">
        <authorList>
            <consortium name="PulseNet: The National Subtyping Network for Foodborne Disease Surveillance"/>
            <person name="Tarr C.L."/>
            <person name="Trees E."/>
            <person name="Katz L.S."/>
            <person name="Carleton-Romer H.A."/>
            <person name="Stroika S."/>
            <person name="Kucerova Z."/>
            <person name="Roache K.F."/>
            <person name="Sabol A.L."/>
            <person name="Besser J."/>
            <person name="Gerner-Smidt P."/>
        </authorList>
    </citation>
    <scope>NUCLEOTIDE SEQUENCE</scope>
    <source>
        <strain evidence="14">PNUSAS000199</strain>
    </source>
</reference>
<proteinExistence type="inferred from homology"/>
<keyword evidence="4 6" id="KW-1133">Transmembrane helix</keyword>
<evidence type="ECO:0000313" key="12">
    <source>
        <dbReference type="EMBL" id="ECU3181165.1"/>
    </source>
</evidence>
<dbReference type="EMBL" id="AAKSEE010000025">
    <property type="protein sequence ID" value="ECV3274027.1"/>
    <property type="molecule type" value="Genomic_DNA"/>
</dbReference>
<evidence type="ECO:0000256" key="5">
    <source>
        <dbReference type="ARBA" id="ARBA00023136"/>
    </source>
</evidence>
<dbReference type="EMBL" id="AAKPOL010000024">
    <property type="protein sequence ID" value="ECU3181165.1"/>
    <property type="molecule type" value="Genomic_DNA"/>
</dbReference>
<evidence type="ECO:0000256" key="3">
    <source>
        <dbReference type="ARBA" id="ARBA00022692"/>
    </source>
</evidence>
<dbReference type="EMBL" id="AAHTZC010000021">
    <property type="protein sequence ID" value="ECA3205154.1"/>
    <property type="molecule type" value="Genomic_DNA"/>
</dbReference>
<dbReference type="EMBL" id="AAGDZO010000015">
    <property type="protein sequence ID" value="EBM8733368.1"/>
    <property type="molecule type" value="Genomic_DNA"/>
</dbReference>
<reference evidence="10" key="2">
    <citation type="submission" date="2018-11" db="EMBL/GenBank/DDBJ databases">
        <authorList>
            <person name="Ashton P.M."/>
            <person name="Dallman T."/>
            <person name="Nair S."/>
            <person name="De Pinna E."/>
            <person name="Peters T."/>
            <person name="Grant K."/>
        </authorList>
    </citation>
    <scope>NUCLEOTIDE SEQUENCE [LARGE SCALE GENOMIC DNA]</scope>
    <source>
        <strain evidence="10">638680</strain>
    </source>
</reference>
<keyword evidence="3 6" id="KW-0812">Transmembrane</keyword>
<comment type="similarity">
    <text evidence="2 6">Belongs to the BI1 family.</text>
</comment>
<evidence type="ECO:0000313" key="9">
    <source>
        <dbReference type="EMBL" id="EBO8601257.1"/>
    </source>
</evidence>
<sequence length="234" mass="25213">MSFQPSFAGPQPDSRIDRTTFIRRAYLHLAVAVAIVGFIVLSAAWSFIGVGEYALDVLLAGGRYSWLVVLGAFMLVGMLATRLADNAGTNQTQLIGLGIYVLAESLIFAPLLTVAAYINPSSIGAAAITTLLLVGGLTFTAFSIKKDFSFLRSFLTMAGFIAFGAIIASVICGFSLGVWFSALMVLLCAGFILYDTSNIIHHYPTDRPAGAALHLFASIATMFWYILRIFMSRN</sequence>
<dbReference type="EMBL" id="CP075021">
    <property type="protein sequence ID" value="QVT56801.1"/>
    <property type="molecule type" value="Genomic_DNA"/>
</dbReference>
<reference evidence="17" key="4">
    <citation type="submission" date="2021-05" db="EMBL/GenBank/DDBJ databases">
        <title>Whole genome PacBio Sequel sequence of Salmonella enterica subsp. enterica.</title>
        <authorList>
            <person name="Hoffmann M."/>
            <person name="Balkey M."/>
            <person name="Luo Y."/>
        </authorList>
    </citation>
    <scope>NUCLEOTIDE SEQUENCE</scope>
    <source>
        <strain evidence="17">CFSAN022635</strain>
    </source>
</reference>
<evidence type="ECO:0000256" key="2">
    <source>
        <dbReference type="ARBA" id="ARBA00010350"/>
    </source>
</evidence>
<evidence type="ECO:0000256" key="4">
    <source>
        <dbReference type="ARBA" id="ARBA00022989"/>
    </source>
</evidence>
<feature type="transmembrane region" description="Helical" evidence="6">
    <location>
        <begin position="208"/>
        <end position="227"/>
    </location>
</feature>
<dbReference type="AlphaFoldDB" id="A0A3T3IPH0"/>
<dbReference type="EMBL" id="AAGJVX010000017">
    <property type="protein sequence ID" value="EBO8601257.1"/>
    <property type="molecule type" value="Genomic_DNA"/>
</dbReference>
<dbReference type="EMBL" id="AAHSLO010000021">
    <property type="protein sequence ID" value="EBZ8449222.1"/>
    <property type="molecule type" value="Genomic_DNA"/>
</dbReference>
<dbReference type="Proteomes" id="UP000839890">
    <property type="component" value="Unassembled WGS sequence"/>
</dbReference>
<dbReference type="Pfam" id="PF01027">
    <property type="entry name" value="Bax1-I"/>
    <property type="match status" value="1"/>
</dbReference>
<organism evidence="8">
    <name type="scientific">Salmonella dublin</name>
    <dbReference type="NCBI Taxonomy" id="98360"/>
    <lineage>
        <taxon>Bacteria</taxon>
        <taxon>Pseudomonadati</taxon>
        <taxon>Pseudomonadota</taxon>
        <taxon>Gammaproteobacteria</taxon>
        <taxon>Enterobacterales</taxon>
        <taxon>Enterobacteriaceae</taxon>
        <taxon>Salmonella</taxon>
    </lineage>
</organism>
<dbReference type="PANTHER" id="PTHR23291">
    <property type="entry name" value="BAX INHIBITOR-RELATED"/>
    <property type="match status" value="1"/>
</dbReference>
<dbReference type="PANTHER" id="PTHR23291:SF50">
    <property type="entry name" value="PROTEIN LIFEGUARD 4"/>
    <property type="match status" value="1"/>
</dbReference>
<dbReference type="InterPro" id="IPR006214">
    <property type="entry name" value="Bax_inhibitor_1-related"/>
</dbReference>
<feature type="transmembrane region" description="Helical" evidence="6">
    <location>
        <begin position="123"/>
        <end position="142"/>
    </location>
</feature>
<evidence type="ECO:0000313" key="11">
    <source>
        <dbReference type="EMBL" id="ECA3205154.1"/>
    </source>
</evidence>
<evidence type="ECO:0000313" key="10">
    <source>
        <dbReference type="EMBL" id="EBZ8449222.1"/>
    </source>
</evidence>
<feature type="transmembrane region" description="Helical" evidence="6">
    <location>
        <begin position="64"/>
        <end position="83"/>
    </location>
</feature>
<dbReference type="EMBL" id="AAMCSG010000021">
    <property type="protein sequence ID" value="EDG0106492.1"/>
    <property type="molecule type" value="Genomic_DNA"/>
</dbReference>
<dbReference type="EMBL" id="AAGEBA010000026">
    <property type="protein sequence ID" value="EBM9047983.1"/>
    <property type="molecule type" value="Genomic_DNA"/>
</dbReference>
<dbReference type="EMBL" id="AAKZOM010000019">
    <property type="protein sequence ID" value="ECX6527094.1"/>
    <property type="molecule type" value="Genomic_DNA"/>
</dbReference>
<evidence type="ECO:0000313" key="15">
    <source>
        <dbReference type="EMBL" id="ECX6527094.1"/>
    </source>
</evidence>
<evidence type="ECO:0000256" key="6">
    <source>
        <dbReference type="RuleBase" id="RU004379"/>
    </source>
</evidence>
<evidence type="ECO:0000313" key="13">
    <source>
        <dbReference type="EMBL" id="ECV3274027.1"/>
    </source>
</evidence>
<reference evidence="8" key="3">
    <citation type="submission" date="2019-06" db="EMBL/GenBank/DDBJ databases">
        <authorList>
            <consortium name="GenomeTrakr network: Whole genome sequencing for foodborne pathogen traceback"/>
        </authorList>
    </citation>
    <scope>NUCLEOTIDE SEQUENCE</scope>
    <source>
        <strain evidence="15">ADRDL-43556-11-1-1</strain>
        <strain evidence="17">CFSAN022635</strain>
        <strain evidence="13">FSIS11810954</strain>
        <strain evidence="11">FSIS11816373</strain>
        <strain evidence="9">FSIS11816978</strain>
        <strain evidence="7">FSIS11919456</strain>
        <strain evidence="8">FSIS11920184</strain>
        <strain evidence="16">FSIS1710681</strain>
        <strain evidence="12">FSIS31800840</strain>
    </source>
</reference>
<protein>
    <submittedName>
        <fullName evidence="17">Bax inhibitor-1/YccA family protein</fullName>
    </submittedName>
    <submittedName>
        <fullName evidence="8">Permease</fullName>
    </submittedName>
</protein>
<evidence type="ECO:0000313" key="7">
    <source>
        <dbReference type="EMBL" id="EBM8733368.1"/>
    </source>
</evidence>
<comment type="subcellular location">
    <subcellularLocation>
        <location evidence="1">Membrane</location>
        <topology evidence="1">Multi-pass membrane protein</topology>
    </subcellularLocation>
</comment>
<evidence type="ECO:0000313" key="16">
    <source>
        <dbReference type="EMBL" id="EDG0106492.1"/>
    </source>
</evidence>
<evidence type="ECO:0000313" key="14">
    <source>
        <dbReference type="EMBL" id="ECV9568049.1"/>
    </source>
</evidence>
<feature type="transmembrane region" description="Helical" evidence="6">
    <location>
        <begin position="25"/>
        <end position="48"/>
    </location>
</feature>
<keyword evidence="5 6" id="KW-0472">Membrane</keyword>
<dbReference type="EMBL" id="AAKUVP010000022">
    <property type="protein sequence ID" value="ECV9568049.1"/>
    <property type="molecule type" value="Genomic_DNA"/>
</dbReference>
<gene>
    <name evidence="17" type="ORF">AA326_23455</name>
    <name evidence="14" type="ORF">AAG96_22715</name>
    <name evidence="15" type="ORF">ASP09_22215</name>
    <name evidence="16" type="ORF">B5Q64_21895</name>
    <name evidence="13" type="ORF">DQQ75_20290</name>
    <name evidence="12" type="ORF">DYM17_18500</name>
    <name evidence="7" type="ORF">E5H40_21560</name>
    <name evidence="10" type="ORF">EHB47_22145</name>
    <name evidence="11" type="ORF">EJP12_14735</name>
    <name evidence="9" type="ORF">EP077_12665</name>
    <name evidence="8" type="ORF">FBH21_10655</name>
</gene>
<dbReference type="GO" id="GO:0005886">
    <property type="term" value="C:plasma membrane"/>
    <property type="evidence" value="ECO:0007669"/>
    <property type="project" value="TreeGrafter"/>
</dbReference>
<evidence type="ECO:0000313" key="8">
    <source>
        <dbReference type="EMBL" id="EBM9047983.1"/>
    </source>
</evidence>
<dbReference type="RefSeq" id="WP_001752254.1">
    <property type="nucleotide sequence ID" value="NZ_CP032379.1"/>
</dbReference>
<evidence type="ECO:0000256" key="1">
    <source>
        <dbReference type="ARBA" id="ARBA00004141"/>
    </source>
</evidence>
<feature type="transmembrane region" description="Helical" evidence="6">
    <location>
        <begin position="154"/>
        <end position="171"/>
    </location>
</feature>
<name>A0A3T3IPH0_SALDU</name>